<dbReference type="OrthoDB" id="6398618at2"/>
<dbReference type="AlphaFoldDB" id="A0A1T4XZL2"/>
<evidence type="ECO:0000313" key="3">
    <source>
        <dbReference type="Proteomes" id="UP000190460"/>
    </source>
</evidence>
<reference evidence="2 3" key="1">
    <citation type="submission" date="2017-02" db="EMBL/GenBank/DDBJ databases">
        <authorList>
            <person name="Peterson S.W."/>
        </authorList>
    </citation>
    <scope>NUCLEOTIDE SEQUENCE [LARGE SCALE GENOMIC DNA]</scope>
    <source>
        <strain evidence="2 3">ATCC 49788</strain>
    </source>
</reference>
<dbReference type="Gene3D" id="3.40.50.11590">
    <property type="match status" value="1"/>
</dbReference>
<dbReference type="EMBL" id="FUYB01000028">
    <property type="protein sequence ID" value="SKA94956.1"/>
    <property type="molecule type" value="Genomic_DNA"/>
</dbReference>
<evidence type="ECO:0000259" key="1">
    <source>
        <dbReference type="Pfam" id="PF04016"/>
    </source>
</evidence>
<dbReference type="Pfam" id="PF04016">
    <property type="entry name" value="DUF364"/>
    <property type="match status" value="1"/>
</dbReference>
<dbReference type="Proteomes" id="UP000190460">
    <property type="component" value="Unassembled WGS sequence"/>
</dbReference>
<dbReference type="RefSeq" id="WP_078924140.1">
    <property type="nucleotide sequence ID" value="NZ_FUYB01000028.1"/>
</dbReference>
<dbReference type="STRING" id="92487.SAMN02745130_03706"/>
<gene>
    <name evidence="2" type="ORF">SAMN02745130_03706</name>
</gene>
<name>A0A1T4XZL2_9GAMM</name>
<protein>
    <submittedName>
        <fullName evidence="2">Uncharacterized conserved protein, contains DUF4213 and DUF364 domains</fullName>
    </submittedName>
</protein>
<proteinExistence type="predicted"/>
<feature type="domain" description="Putative heavy-metal chelation" evidence="1">
    <location>
        <begin position="128"/>
        <end position="258"/>
    </location>
</feature>
<organism evidence="2 3">
    <name type="scientific">Thiothrix eikelboomii</name>
    <dbReference type="NCBI Taxonomy" id="92487"/>
    <lineage>
        <taxon>Bacteria</taxon>
        <taxon>Pseudomonadati</taxon>
        <taxon>Pseudomonadota</taxon>
        <taxon>Gammaproteobacteria</taxon>
        <taxon>Thiotrichales</taxon>
        <taxon>Thiotrichaceae</taxon>
        <taxon>Thiothrix</taxon>
    </lineage>
</organism>
<accession>A0A1T4XZL2</accession>
<dbReference type="SUPFAM" id="SSF159713">
    <property type="entry name" value="Dhaf3308-like"/>
    <property type="match status" value="1"/>
</dbReference>
<evidence type="ECO:0000313" key="2">
    <source>
        <dbReference type="EMBL" id="SKA94956.1"/>
    </source>
</evidence>
<dbReference type="InterPro" id="IPR007161">
    <property type="entry name" value="DUF364"/>
</dbReference>
<sequence length="279" mass="30126">MSLDADYLALVEQIRAGLSLPAVQRLYFPCLTTEGFRDEFGFVLLTTGDVGAFYVSLEDSLAELWQAYPQPEQVQVPLDTLLAKLASSQLAERALGLGAFNALSQYVFRLAHYQAPSRQRAANTSTEHIKLGMVGYFCPLVERLTAQQQTVVVLEQQPERVLPHPLVQLATNPADLAECSEILCTASTLINQSLDSILAACEPATRFSLIGPSAGGLPDVVFARGVDSVGAIHFPNPAALLEVLAGQASWGHVGKKYEINRADYPGLAALLARIPPKHS</sequence>
<keyword evidence="3" id="KW-1185">Reference proteome</keyword>